<protein>
    <submittedName>
        <fullName evidence="2">Kinase inhibitor</fullName>
    </submittedName>
</protein>
<evidence type="ECO:0000313" key="2">
    <source>
        <dbReference type="EMBL" id="OAJ94014.1"/>
    </source>
</evidence>
<dbReference type="Proteomes" id="UP000078406">
    <property type="component" value="Unassembled WGS sequence"/>
</dbReference>
<dbReference type="PANTHER" id="PTHR30289:SF1">
    <property type="entry name" value="PEBP (PHOSPHATIDYLETHANOLAMINE-BINDING PROTEIN) FAMILY PROTEIN"/>
    <property type="match status" value="1"/>
</dbReference>
<keyword evidence="1" id="KW-0732">Signal</keyword>
<accession>A0A177XZI7</accession>
<organism evidence="2 3">
    <name type="scientific">Vibrio bivalvicida</name>
    <dbReference type="NCBI Taxonomy" id="1276888"/>
    <lineage>
        <taxon>Bacteria</taxon>
        <taxon>Pseudomonadati</taxon>
        <taxon>Pseudomonadota</taxon>
        <taxon>Gammaproteobacteria</taxon>
        <taxon>Vibrionales</taxon>
        <taxon>Vibrionaceae</taxon>
        <taxon>Vibrio</taxon>
        <taxon>Vibrio oreintalis group</taxon>
    </lineage>
</organism>
<comment type="caution">
    <text evidence="2">The sequence shown here is derived from an EMBL/GenBank/DDBJ whole genome shotgun (WGS) entry which is preliminary data.</text>
</comment>
<dbReference type="InterPro" id="IPR036610">
    <property type="entry name" value="PEBP-like_sf"/>
</dbReference>
<evidence type="ECO:0000313" key="3">
    <source>
        <dbReference type="Proteomes" id="UP000078406"/>
    </source>
</evidence>
<dbReference type="RefSeq" id="WP_054961510.1">
    <property type="nucleotide sequence ID" value="NZ_LLEI02000032.1"/>
</dbReference>
<name>A0A177XZI7_9VIBR</name>
<gene>
    <name evidence="2" type="ORF">APB76_12440</name>
</gene>
<dbReference type="CDD" id="cd00865">
    <property type="entry name" value="PEBP_bact_arch"/>
    <property type="match status" value="1"/>
</dbReference>
<evidence type="ECO:0000256" key="1">
    <source>
        <dbReference type="SAM" id="SignalP"/>
    </source>
</evidence>
<dbReference type="EMBL" id="LLEI02000032">
    <property type="protein sequence ID" value="OAJ94014.1"/>
    <property type="molecule type" value="Genomic_DNA"/>
</dbReference>
<dbReference type="Gene3D" id="3.90.280.10">
    <property type="entry name" value="PEBP-like"/>
    <property type="match status" value="1"/>
</dbReference>
<sequence>MKTIKQQLGFTILSIASIAFSGVASALQIYSDDIQEGHPMAKTFEYSGWGCTGDNLSPQLSWKDIPEGTKSFAITAYDPDAPTESGFWHWIALDVPVKTTQLPRGVNITELGGQEVSIDYGSAGFGGACPPVADGMHRYQFTVWALPKAKLGLDKNTPAAVVGFTLNSIALDKATLTATYTR</sequence>
<reference evidence="2 3" key="1">
    <citation type="journal article" date="2016" name="Syst. Appl. Microbiol.">
        <title>Vibrio bivalvicida sp. nov., a novel larval pathogen for bivalve molluscs reared in a hatchery.</title>
        <authorList>
            <person name="Dubert J."/>
            <person name="Romalde J.L."/>
            <person name="Prado S."/>
            <person name="Barja J.L."/>
        </authorList>
    </citation>
    <scope>NUCLEOTIDE SEQUENCE [LARGE SCALE GENOMIC DNA]</scope>
    <source>
        <strain evidence="2 3">605</strain>
    </source>
</reference>
<dbReference type="PANTHER" id="PTHR30289">
    <property type="entry name" value="UNCHARACTERIZED PROTEIN YBCL-RELATED"/>
    <property type="match status" value="1"/>
</dbReference>
<dbReference type="AlphaFoldDB" id="A0A177XZI7"/>
<dbReference type="SUPFAM" id="SSF49777">
    <property type="entry name" value="PEBP-like"/>
    <property type="match status" value="1"/>
</dbReference>
<feature type="chain" id="PRO_5008079361" evidence="1">
    <location>
        <begin position="27"/>
        <end position="182"/>
    </location>
</feature>
<dbReference type="InterPro" id="IPR005247">
    <property type="entry name" value="YbhB_YbcL/LppC-like"/>
</dbReference>
<dbReference type="Pfam" id="PF01161">
    <property type="entry name" value="PBP"/>
    <property type="match status" value="1"/>
</dbReference>
<feature type="signal peptide" evidence="1">
    <location>
        <begin position="1"/>
        <end position="26"/>
    </location>
</feature>
<dbReference type="NCBIfam" id="TIGR00481">
    <property type="entry name" value="YbhB/YbcL family Raf kinase inhibitor-like protein"/>
    <property type="match status" value="1"/>
</dbReference>
<proteinExistence type="predicted"/>
<dbReference type="InterPro" id="IPR008914">
    <property type="entry name" value="PEBP"/>
</dbReference>